<gene>
    <name evidence="1" type="ORF">I2I05_19040</name>
</gene>
<reference evidence="1 2" key="1">
    <citation type="submission" date="2020-11" db="EMBL/GenBank/DDBJ databases">
        <authorList>
            <person name="Kim M.K."/>
        </authorList>
    </citation>
    <scope>NUCLEOTIDE SEQUENCE [LARGE SCALE GENOMIC DNA]</scope>
    <source>
        <strain evidence="1 2">BT683</strain>
    </source>
</reference>
<dbReference type="Pfam" id="PF12244">
    <property type="entry name" value="DUF3606"/>
    <property type="match status" value="1"/>
</dbReference>
<dbReference type="EMBL" id="JADQDQ010000013">
    <property type="protein sequence ID" value="MBF9239497.1"/>
    <property type="molecule type" value="Genomic_DNA"/>
</dbReference>
<dbReference type="RefSeq" id="WP_196283849.1">
    <property type="nucleotide sequence ID" value="NZ_JADQDQ010000013.1"/>
</dbReference>
<protein>
    <submittedName>
        <fullName evidence="1">DUF3606 domain-containing protein</fullName>
    </submittedName>
</protein>
<comment type="caution">
    <text evidence="1">The sequence shown here is derived from an EMBL/GenBank/DDBJ whole genome shotgun (WGS) entry which is preliminary data.</text>
</comment>
<dbReference type="InterPro" id="IPR022037">
    <property type="entry name" value="DUF3606"/>
</dbReference>
<dbReference type="Proteomes" id="UP000597617">
    <property type="component" value="Unassembled WGS sequence"/>
</dbReference>
<proteinExistence type="predicted"/>
<keyword evidence="2" id="KW-1185">Reference proteome</keyword>
<sequence length="74" mass="8322">MTNDQTPLVRPENVHIDLEQAHELPGWCQALMCTEDQLREAVSTVGGKVISVYLHLQLNKISPLHALPRPEQPN</sequence>
<accession>A0ABS0IMA1</accession>
<name>A0ABS0IMA1_9BACT</name>
<evidence type="ECO:0000313" key="2">
    <source>
        <dbReference type="Proteomes" id="UP000597617"/>
    </source>
</evidence>
<organism evidence="1 2">
    <name type="scientific">Hymenobacter jeongseonensis</name>
    <dbReference type="NCBI Taxonomy" id="2791027"/>
    <lineage>
        <taxon>Bacteria</taxon>
        <taxon>Pseudomonadati</taxon>
        <taxon>Bacteroidota</taxon>
        <taxon>Cytophagia</taxon>
        <taxon>Cytophagales</taxon>
        <taxon>Hymenobacteraceae</taxon>
        <taxon>Hymenobacter</taxon>
    </lineage>
</organism>
<evidence type="ECO:0000313" key="1">
    <source>
        <dbReference type="EMBL" id="MBF9239497.1"/>
    </source>
</evidence>